<evidence type="ECO:0000256" key="2">
    <source>
        <dbReference type="ARBA" id="ARBA00023002"/>
    </source>
</evidence>
<organism evidence="3 4">
    <name type="scientific">Arthrospiribacter ruber</name>
    <dbReference type="NCBI Taxonomy" id="2487934"/>
    <lineage>
        <taxon>Bacteria</taxon>
        <taxon>Pseudomonadati</taxon>
        <taxon>Bacteroidota</taxon>
        <taxon>Cytophagia</taxon>
        <taxon>Cytophagales</taxon>
        <taxon>Cyclobacteriaceae</taxon>
        <taxon>Arthrospiribacter</taxon>
    </lineage>
</organism>
<evidence type="ECO:0000313" key="4">
    <source>
        <dbReference type="Proteomes" id="UP000727490"/>
    </source>
</evidence>
<comment type="similarity">
    <text evidence="1">Belongs to the short-chain dehydrogenases/reductases (SDR) family.</text>
</comment>
<proteinExistence type="inferred from homology"/>
<dbReference type="PANTHER" id="PTHR43477">
    <property type="entry name" value="DIHYDROANTICAPSIN 7-DEHYDROGENASE"/>
    <property type="match status" value="1"/>
</dbReference>
<keyword evidence="2" id="KW-0560">Oxidoreductase</keyword>
<protein>
    <submittedName>
        <fullName evidence="3">SDR family oxidoreductase</fullName>
    </submittedName>
</protein>
<dbReference type="Proteomes" id="UP000727490">
    <property type="component" value="Unassembled WGS sequence"/>
</dbReference>
<dbReference type="Pfam" id="PF13561">
    <property type="entry name" value="adh_short_C2"/>
    <property type="match status" value="1"/>
</dbReference>
<evidence type="ECO:0000313" key="3">
    <source>
        <dbReference type="EMBL" id="MBW3469902.1"/>
    </source>
</evidence>
<keyword evidence="4" id="KW-1185">Reference proteome</keyword>
<name>A0A951MFH5_9BACT</name>
<evidence type="ECO:0000256" key="1">
    <source>
        <dbReference type="ARBA" id="ARBA00006484"/>
    </source>
</evidence>
<gene>
    <name evidence="3" type="ORF">EGN73_19080</name>
</gene>
<dbReference type="RefSeq" id="WP_219293327.1">
    <property type="nucleotide sequence ID" value="NZ_RPHB01000010.1"/>
</dbReference>
<sequence>MKNKNIIVIGGNSGIGKALVENLQNAGANVFSFSRSAEGDQKIDVTSEDDFSGKFPDQIDGLVYCPGTINLKPFHRFSLTDFQNDLEVNFLGAVKVLQAAMKGLKKSESASVVLFSTVAVQVGLGFHASIASAKGAIEGLTRSLAAEWAPNKIRVNAIAPSLTETPLASQLLGTEEKKAASDKRHPLGRYGQPEDIASAAMYLLGSDSAWMTGQILHVDGGMSSVK</sequence>
<dbReference type="EMBL" id="RPHB01000010">
    <property type="protein sequence ID" value="MBW3469902.1"/>
    <property type="molecule type" value="Genomic_DNA"/>
</dbReference>
<comment type="caution">
    <text evidence="3">The sequence shown here is derived from an EMBL/GenBank/DDBJ whole genome shotgun (WGS) entry which is preliminary data.</text>
</comment>
<dbReference type="CDD" id="cd05233">
    <property type="entry name" value="SDR_c"/>
    <property type="match status" value="1"/>
</dbReference>
<dbReference type="GO" id="GO:0016491">
    <property type="term" value="F:oxidoreductase activity"/>
    <property type="evidence" value="ECO:0007669"/>
    <property type="project" value="UniProtKB-KW"/>
</dbReference>
<accession>A0A951MFH5</accession>
<dbReference type="AlphaFoldDB" id="A0A951MFH5"/>
<dbReference type="InterPro" id="IPR002347">
    <property type="entry name" value="SDR_fam"/>
</dbReference>
<dbReference type="InterPro" id="IPR051122">
    <property type="entry name" value="SDR_DHRS6-like"/>
</dbReference>
<reference evidence="3 4" key="1">
    <citation type="journal article" date="2020" name="Syst. Appl. Microbiol.">
        <title>Arthrospiribacter ruber gen. nov., sp. nov., a novel bacterium isolated from Arthrospira cultures.</title>
        <authorList>
            <person name="Waleron M."/>
            <person name="Misztak A."/>
            <person name="Waleron M.M."/>
            <person name="Furmaniak M."/>
            <person name="Mrozik A."/>
            <person name="Waleron K."/>
        </authorList>
    </citation>
    <scope>NUCLEOTIDE SEQUENCE [LARGE SCALE GENOMIC DNA]</scope>
    <source>
        <strain evidence="3 4">DPMB0001</strain>
    </source>
</reference>
<dbReference type="PANTHER" id="PTHR43477:SF1">
    <property type="entry name" value="DIHYDROANTICAPSIN 7-DEHYDROGENASE"/>
    <property type="match status" value="1"/>
</dbReference>